<proteinExistence type="predicted"/>
<name>A0A1H6VDV7_9ACTN</name>
<accession>A0A1H6VDV7</accession>
<dbReference type="EMBL" id="FNYV01000002">
    <property type="protein sequence ID" value="SEJ00027.1"/>
    <property type="molecule type" value="Genomic_DNA"/>
</dbReference>
<gene>
    <name evidence="2" type="ORF">SAMN05443287_102554</name>
</gene>
<dbReference type="RefSeq" id="WP_139217918.1">
    <property type="nucleotide sequence ID" value="NZ_BOPI01000022.1"/>
</dbReference>
<sequence>MKRLAGMVALVAVLIVGGGWAVPAQAAPIAAAANCPTVRALGSTATPTWVAKSPRAPVWSGPASACDVIDYVDFHTVVYMWCSWLNPSTGNWWTYTNWGWIYNGNLAGGLDDDRCRTW</sequence>
<reference evidence="3" key="1">
    <citation type="submission" date="2016-10" db="EMBL/GenBank/DDBJ databases">
        <authorList>
            <person name="Varghese N."/>
            <person name="Submissions S."/>
        </authorList>
    </citation>
    <scope>NUCLEOTIDE SEQUENCE [LARGE SCALE GENOMIC DNA]</scope>
    <source>
        <strain evidence="3">CGMCC 4.7038</strain>
    </source>
</reference>
<dbReference type="AlphaFoldDB" id="A0A1H6VDV7"/>
<keyword evidence="3" id="KW-1185">Reference proteome</keyword>
<feature type="signal peptide" evidence="1">
    <location>
        <begin position="1"/>
        <end position="26"/>
    </location>
</feature>
<dbReference type="Proteomes" id="UP000198707">
    <property type="component" value="Unassembled WGS sequence"/>
</dbReference>
<keyword evidence="1" id="KW-0732">Signal</keyword>
<evidence type="ECO:0000313" key="3">
    <source>
        <dbReference type="Proteomes" id="UP000198707"/>
    </source>
</evidence>
<evidence type="ECO:0000256" key="1">
    <source>
        <dbReference type="SAM" id="SignalP"/>
    </source>
</evidence>
<protein>
    <recommendedName>
        <fullName evidence="4">Peptidase inhibitor family I36</fullName>
    </recommendedName>
</protein>
<organism evidence="2 3">
    <name type="scientific">Micromonospora phaseoli</name>
    <dbReference type="NCBI Taxonomy" id="1144548"/>
    <lineage>
        <taxon>Bacteria</taxon>
        <taxon>Bacillati</taxon>
        <taxon>Actinomycetota</taxon>
        <taxon>Actinomycetes</taxon>
        <taxon>Micromonosporales</taxon>
        <taxon>Micromonosporaceae</taxon>
        <taxon>Micromonospora</taxon>
    </lineage>
</organism>
<evidence type="ECO:0000313" key="2">
    <source>
        <dbReference type="EMBL" id="SEJ00027.1"/>
    </source>
</evidence>
<feature type="chain" id="PRO_5011754479" description="Peptidase inhibitor family I36" evidence="1">
    <location>
        <begin position="27"/>
        <end position="118"/>
    </location>
</feature>
<evidence type="ECO:0008006" key="4">
    <source>
        <dbReference type="Google" id="ProtNLM"/>
    </source>
</evidence>